<dbReference type="EMBL" id="BNCQ01000028">
    <property type="protein sequence ID" value="GIM08662.1"/>
    <property type="molecule type" value="Genomic_DNA"/>
</dbReference>
<reference evidence="1" key="1">
    <citation type="journal article" date="2021" name="Proc. Natl. Acad. Sci. U.S.A.">
        <title>Three genomes in the algal genus Volvox reveal the fate of a haploid sex-determining region after a transition to homothallism.</title>
        <authorList>
            <person name="Yamamoto K."/>
            <person name="Hamaji T."/>
            <person name="Kawai-Toyooka H."/>
            <person name="Matsuzaki R."/>
            <person name="Takahashi F."/>
            <person name="Nishimura Y."/>
            <person name="Kawachi M."/>
            <person name="Noguchi H."/>
            <person name="Minakuchi Y."/>
            <person name="Umen J.G."/>
            <person name="Toyoda A."/>
            <person name="Nozaki H."/>
        </authorList>
    </citation>
    <scope>NUCLEOTIDE SEQUENCE</scope>
    <source>
        <strain evidence="1">NIES-3785</strain>
    </source>
</reference>
<name>A0A8J4LSS5_9CHLO</name>
<evidence type="ECO:0000313" key="2">
    <source>
        <dbReference type="Proteomes" id="UP000722791"/>
    </source>
</evidence>
<sequence>MAISFYPSPTRWLRSTKRHELRQGRQQTHISAPRTFWLSSQRISTRLSTRQRHLITSISKLPVRPKWPLHAGAMDAMPAWTLDQIAGLMFGPVIFPDQLSWTIPCPSHNHLSGSNGYCHPQRSPSGYNGGQGAAAAAGSV</sequence>
<comment type="caution">
    <text evidence="1">The sequence shown here is derived from an EMBL/GenBank/DDBJ whole genome shotgun (WGS) entry which is preliminary data.</text>
</comment>
<protein>
    <submittedName>
        <fullName evidence="1">Uncharacterized protein</fullName>
    </submittedName>
</protein>
<dbReference type="AlphaFoldDB" id="A0A8J4LSS5"/>
<proteinExistence type="predicted"/>
<organism evidence="1 2">
    <name type="scientific">Volvox reticuliferus</name>
    <dbReference type="NCBI Taxonomy" id="1737510"/>
    <lineage>
        <taxon>Eukaryota</taxon>
        <taxon>Viridiplantae</taxon>
        <taxon>Chlorophyta</taxon>
        <taxon>core chlorophytes</taxon>
        <taxon>Chlorophyceae</taxon>
        <taxon>CS clade</taxon>
        <taxon>Chlamydomonadales</taxon>
        <taxon>Volvocaceae</taxon>
        <taxon>Volvox</taxon>
    </lineage>
</organism>
<accession>A0A8J4LSS5</accession>
<evidence type="ECO:0000313" key="1">
    <source>
        <dbReference type="EMBL" id="GIM08662.1"/>
    </source>
</evidence>
<dbReference type="Proteomes" id="UP000722791">
    <property type="component" value="Unassembled WGS sequence"/>
</dbReference>
<gene>
    <name evidence="1" type="ORF">Vretimale_12589</name>
</gene>